<protein>
    <recommendedName>
        <fullName evidence="5">Peptidyl-prolyl cis-trans isomerase</fullName>
        <ecNumber evidence="5">5.2.1.8</ecNumber>
    </recommendedName>
</protein>
<evidence type="ECO:0000259" key="7">
    <source>
        <dbReference type="PROSITE" id="PS50059"/>
    </source>
</evidence>
<dbReference type="PANTHER" id="PTHR10516:SF443">
    <property type="entry name" value="FK506-BINDING PROTEIN 59-RELATED"/>
    <property type="match status" value="1"/>
</dbReference>
<dbReference type="Gene3D" id="3.10.50.40">
    <property type="match status" value="2"/>
</dbReference>
<sequence length="297" mass="31400">MRKISLSIFGLLLVGGLVSCNKSDINPGSDTVLQSNKADIQTYATSKALSGTMTTTGTYVALTKLSGSTVRPANGEEVEFNYSIYALTHSTSNASVIVDSFVDSTYATKANYAYLVSTNPGLTEGLLQMHEGDQAVVLLPSIYAFGSTGSSDGKVPADVPVRLNVTLKKTRSEDVQINEYMTANKLTPTEVTLTGLRFIKTLDNSTGATPTANQTLTVKYKGKLLRAVSAFDSTGTGTYSTTLGRSIPGFDEGLAKLKVGEKATIIMPSKLGYGTAGNGSIPPYAPMRFDIELVSAQ</sequence>
<evidence type="ECO:0000256" key="6">
    <source>
        <dbReference type="SAM" id="SignalP"/>
    </source>
</evidence>
<feature type="signal peptide" evidence="6">
    <location>
        <begin position="1"/>
        <end position="19"/>
    </location>
</feature>
<dbReference type="InterPro" id="IPR046357">
    <property type="entry name" value="PPIase_dom_sf"/>
</dbReference>
<dbReference type="PROSITE" id="PS50059">
    <property type="entry name" value="FKBP_PPIASE"/>
    <property type="match status" value="2"/>
</dbReference>
<dbReference type="Proteomes" id="UP000232883">
    <property type="component" value="Chromosome"/>
</dbReference>
<dbReference type="InterPro" id="IPR050689">
    <property type="entry name" value="FKBP-type_PPIase"/>
</dbReference>
<dbReference type="KEGG" id="spir:CWM47_05115"/>
<reference evidence="8 9" key="1">
    <citation type="submission" date="2017-11" db="EMBL/GenBank/DDBJ databases">
        <title>Taxonomic description and genome sequences of Spirosoma HA7 sp. nov., isolated from pollen microhabitat of Corylus avellana.</title>
        <authorList>
            <person name="Ambika Manirajan B."/>
            <person name="Suarez C."/>
            <person name="Ratering S."/>
            <person name="Geissler-Plaum R."/>
            <person name="Cardinale M."/>
            <person name="Sylvia S."/>
        </authorList>
    </citation>
    <scope>NUCLEOTIDE SEQUENCE [LARGE SCALE GENOMIC DNA]</scope>
    <source>
        <strain evidence="8 9">HA7</strain>
    </source>
</reference>
<keyword evidence="9" id="KW-1185">Reference proteome</keyword>
<evidence type="ECO:0000256" key="4">
    <source>
        <dbReference type="PROSITE-ProRule" id="PRU00277"/>
    </source>
</evidence>
<dbReference type="EMBL" id="CP025096">
    <property type="protein sequence ID" value="AUD01244.1"/>
    <property type="molecule type" value="Genomic_DNA"/>
</dbReference>
<dbReference type="SUPFAM" id="SSF54534">
    <property type="entry name" value="FKBP-like"/>
    <property type="match status" value="2"/>
</dbReference>
<dbReference type="OrthoDB" id="979394at2"/>
<feature type="chain" id="PRO_5014946945" description="Peptidyl-prolyl cis-trans isomerase" evidence="6">
    <location>
        <begin position="20"/>
        <end position="297"/>
    </location>
</feature>
<dbReference type="GO" id="GO:0003755">
    <property type="term" value="F:peptidyl-prolyl cis-trans isomerase activity"/>
    <property type="evidence" value="ECO:0007669"/>
    <property type="project" value="UniProtKB-UniRule"/>
</dbReference>
<dbReference type="EC" id="5.2.1.8" evidence="5"/>
<organism evidence="8 9">
    <name type="scientific">Spirosoma pollinicola</name>
    <dbReference type="NCBI Taxonomy" id="2057025"/>
    <lineage>
        <taxon>Bacteria</taxon>
        <taxon>Pseudomonadati</taxon>
        <taxon>Bacteroidota</taxon>
        <taxon>Cytophagia</taxon>
        <taxon>Cytophagales</taxon>
        <taxon>Cytophagaceae</taxon>
        <taxon>Spirosoma</taxon>
    </lineage>
</organism>
<keyword evidence="2 4" id="KW-0697">Rotamase</keyword>
<evidence type="ECO:0000313" key="8">
    <source>
        <dbReference type="EMBL" id="AUD01244.1"/>
    </source>
</evidence>
<evidence type="ECO:0000313" key="9">
    <source>
        <dbReference type="Proteomes" id="UP000232883"/>
    </source>
</evidence>
<dbReference type="AlphaFoldDB" id="A0A2K8YUJ5"/>
<dbReference type="GO" id="GO:0005737">
    <property type="term" value="C:cytoplasm"/>
    <property type="evidence" value="ECO:0007669"/>
    <property type="project" value="TreeGrafter"/>
</dbReference>
<comment type="catalytic activity">
    <reaction evidence="1 4 5">
        <text>[protein]-peptidylproline (omega=180) = [protein]-peptidylproline (omega=0)</text>
        <dbReference type="Rhea" id="RHEA:16237"/>
        <dbReference type="Rhea" id="RHEA-COMP:10747"/>
        <dbReference type="Rhea" id="RHEA-COMP:10748"/>
        <dbReference type="ChEBI" id="CHEBI:83833"/>
        <dbReference type="ChEBI" id="CHEBI:83834"/>
        <dbReference type="EC" id="5.2.1.8"/>
    </reaction>
</comment>
<dbReference type="PROSITE" id="PS51257">
    <property type="entry name" value="PROKAR_LIPOPROTEIN"/>
    <property type="match status" value="1"/>
</dbReference>
<feature type="domain" description="PPIase FKBP-type" evidence="7">
    <location>
        <begin position="213"/>
        <end position="297"/>
    </location>
</feature>
<comment type="similarity">
    <text evidence="5">Belongs to the FKBP-type PPIase family.</text>
</comment>
<feature type="domain" description="PPIase FKBP-type" evidence="7">
    <location>
        <begin position="75"/>
        <end position="171"/>
    </location>
</feature>
<name>A0A2K8YUJ5_9BACT</name>
<dbReference type="PANTHER" id="PTHR10516">
    <property type="entry name" value="PEPTIDYL-PROLYL CIS-TRANS ISOMERASE"/>
    <property type="match status" value="1"/>
</dbReference>
<keyword evidence="3 4" id="KW-0413">Isomerase</keyword>
<accession>A0A2K8YUJ5</accession>
<evidence type="ECO:0000256" key="3">
    <source>
        <dbReference type="ARBA" id="ARBA00023235"/>
    </source>
</evidence>
<keyword evidence="6" id="KW-0732">Signal</keyword>
<dbReference type="Pfam" id="PF00254">
    <property type="entry name" value="FKBP_C"/>
    <property type="match status" value="2"/>
</dbReference>
<evidence type="ECO:0000256" key="1">
    <source>
        <dbReference type="ARBA" id="ARBA00000971"/>
    </source>
</evidence>
<dbReference type="InterPro" id="IPR001179">
    <property type="entry name" value="PPIase_FKBP_dom"/>
</dbReference>
<gene>
    <name evidence="8" type="ORF">CWM47_05115</name>
</gene>
<evidence type="ECO:0000256" key="2">
    <source>
        <dbReference type="ARBA" id="ARBA00023110"/>
    </source>
</evidence>
<evidence type="ECO:0000256" key="5">
    <source>
        <dbReference type="RuleBase" id="RU003915"/>
    </source>
</evidence>
<proteinExistence type="inferred from homology"/>